<keyword evidence="4 8" id="KW-0812">Transmembrane</keyword>
<dbReference type="EMBL" id="CP042912">
    <property type="protein sequence ID" value="QEG20870.1"/>
    <property type="molecule type" value="Genomic_DNA"/>
</dbReference>
<keyword evidence="5 8" id="KW-1133">Transmembrane helix</keyword>
<dbReference type="InterPro" id="IPR018491">
    <property type="entry name" value="SLC12_C"/>
</dbReference>
<evidence type="ECO:0000259" key="10">
    <source>
        <dbReference type="Pfam" id="PF03522"/>
    </source>
</evidence>
<feature type="transmembrane region" description="Helical" evidence="8">
    <location>
        <begin position="172"/>
        <end position="190"/>
    </location>
</feature>
<name>A0A5B9P7E1_9BACT</name>
<evidence type="ECO:0000256" key="5">
    <source>
        <dbReference type="ARBA" id="ARBA00022989"/>
    </source>
</evidence>
<protein>
    <submittedName>
        <fullName evidence="11">Amino acid permease</fullName>
    </submittedName>
</protein>
<feature type="domain" description="Amino acid permease/ SLC12A" evidence="9">
    <location>
        <begin position="37"/>
        <end position="449"/>
    </location>
</feature>
<reference evidence="11 12" key="1">
    <citation type="submission" date="2019-08" db="EMBL/GenBank/DDBJ databases">
        <title>Deep-cultivation of Planctomycetes and their phenomic and genomic characterization uncovers novel biology.</title>
        <authorList>
            <person name="Wiegand S."/>
            <person name="Jogler M."/>
            <person name="Boedeker C."/>
            <person name="Pinto D."/>
            <person name="Vollmers J."/>
            <person name="Rivas-Marin E."/>
            <person name="Kohn T."/>
            <person name="Peeters S.H."/>
            <person name="Heuer A."/>
            <person name="Rast P."/>
            <person name="Oberbeckmann S."/>
            <person name="Bunk B."/>
            <person name="Jeske O."/>
            <person name="Meyerdierks A."/>
            <person name="Storesund J.E."/>
            <person name="Kallscheuer N."/>
            <person name="Luecker S."/>
            <person name="Lage O.M."/>
            <person name="Pohl T."/>
            <person name="Merkel B.J."/>
            <person name="Hornburger P."/>
            <person name="Mueller R.-W."/>
            <person name="Bruemmer F."/>
            <person name="Labrenz M."/>
            <person name="Spormann A.M."/>
            <person name="Op den Camp H."/>
            <person name="Overmann J."/>
            <person name="Amann R."/>
            <person name="Jetten M.S.M."/>
            <person name="Mascher T."/>
            <person name="Medema M.H."/>
            <person name="Devos D.P."/>
            <person name="Kaster A.-K."/>
            <person name="Ovreas L."/>
            <person name="Rohde M."/>
            <person name="Galperin M.Y."/>
            <person name="Jogler C."/>
        </authorList>
    </citation>
    <scope>NUCLEOTIDE SEQUENCE [LARGE SCALE GENOMIC DNA]</scope>
    <source>
        <strain evidence="11 12">FC18</strain>
    </source>
</reference>
<feature type="region of interest" description="Disordered" evidence="7">
    <location>
        <begin position="1"/>
        <end position="24"/>
    </location>
</feature>
<dbReference type="Proteomes" id="UP000322214">
    <property type="component" value="Chromosome"/>
</dbReference>
<evidence type="ECO:0000256" key="8">
    <source>
        <dbReference type="SAM" id="Phobius"/>
    </source>
</evidence>
<keyword evidence="3" id="KW-0813">Transport</keyword>
<feature type="transmembrane region" description="Helical" evidence="8">
    <location>
        <begin position="430"/>
        <end position="447"/>
    </location>
</feature>
<organism evidence="11 12">
    <name type="scientific">Mariniblastus fucicola</name>
    <dbReference type="NCBI Taxonomy" id="980251"/>
    <lineage>
        <taxon>Bacteria</taxon>
        <taxon>Pseudomonadati</taxon>
        <taxon>Planctomycetota</taxon>
        <taxon>Planctomycetia</taxon>
        <taxon>Pirellulales</taxon>
        <taxon>Pirellulaceae</taxon>
        <taxon>Mariniblastus</taxon>
    </lineage>
</organism>
<feature type="transmembrane region" description="Helical" evidence="8">
    <location>
        <begin position="351"/>
        <end position="368"/>
    </location>
</feature>
<feature type="transmembrane region" description="Helical" evidence="8">
    <location>
        <begin position="30"/>
        <end position="51"/>
    </location>
</feature>
<feature type="transmembrane region" description="Helical" evidence="8">
    <location>
        <begin position="374"/>
        <end position="395"/>
    </location>
</feature>
<feature type="transmembrane region" description="Helical" evidence="8">
    <location>
        <begin position="221"/>
        <end position="242"/>
    </location>
</feature>
<feature type="compositionally biased region" description="Polar residues" evidence="7">
    <location>
        <begin position="1"/>
        <end position="20"/>
    </location>
</feature>
<feature type="transmembrane region" description="Helical" evidence="8">
    <location>
        <begin position="110"/>
        <end position="132"/>
    </location>
</feature>
<evidence type="ECO:0000313" key="12">
    <source>
        <dbReference type="Proteomes" id="UP000322214"/>
    </source>
</evidence>
<dbReference type="PANTHER" id="PTHR11827">
    <property type="entry name" value="SOLUTE CARRIER FAMILY 12, CATION COTRANSPORTERS"/>
    <property type="match status" value="1"/>
</dbReference>
<feature type="transmembrane region" description="Helical" evidence="8">
    <location>
        <begin position="144"/>
        <end position="165"/>
    </location>
</feature>
<dbReference type="OrthoDB" id="3181223at2"/>
<dbReference type="GO" id="GO:0015377">
    <property type="term" value="F:chloride:monoatomic cation symporter activity"/>
    <property type="evidence" value="ECO:0007669"/>
    <property type="project" value="InterPro"/>
</dbReference>
<comment type="subcellular location">
    <subcellularLocation>
        <location evidence="1">Membrane</location>
        <topology evidence="1">Multi-pass membrane protein</topology>
    </subcellularLocation>
</comment>
<keyword evidence="12" id="KW-1185">Reference proteome</keyword>
<evidence type="ECO:0000259" key="9">
    <source>
        <dbReference type="Pfam" id="PF00324"/>
    </source>
</evidence>
<feature type="domain" description="SLC12A transporter C-terminal" evidence="10">
    <location>
        <begin position="500"/>
        <end position="588"/>
    </location>
</feature>
<dbReference type="STRING" id="980251.GCA_001642875_02980"/>
<feature type="transmembrane region" description="Helical" evidence="8">
    <location>
        <begin position="63"/>
        <end position="89"/>
    </location>
</feature>
<dbReference type="PANTHER" id="PTHR11827:SF72">
    <property type="entry name" value="GH08340P"/>
    <property type="match status" value="1"/>
</dbReference>
<proteinExistence type="inferred from homology"/>
<evidence type="ECO:0000256" key="4">
    <source>
        <dbReference type="ARBA" id="ARBA00022692"/>
    </source>
</evidence>
<dbReference type="Gene3D" id="1.20.1740.10">
    <property type="entry name" value="Amino acid/polyamine transporter I"/>
    <property type="match status" value="1"/>
</dbReference>
<dbReference type="KEGG" id="mff:MFFC18_07210"/>
<accession>A0A5B9P7E1</accession>
<dbReference type="InterPro" id="IPR004842">
    <property type="entry name" value="SLC12A_fam"/>
</dbReference>
<evidence type="ECO:0000256" key="7">
    <source>
        <dbReference type="SAM" id="MobiDB-lite"/>
    </source>
</evidence>
<dbReference type="RefSeq" id="WP_075085199.1">
    <property type="nucleotide sequence ID" value="NZ_CP042912.1"/>
</dbReference>
<gene>
    <name evidence="11" type="ORF">MFFC18_07210</name>
</gene>
<evidence type="ECO:0000313" key="11">
    <source>
        <dbReference type="EMBL" id="QEG20870.1"/>
    </source>
</evidence>
<evidence type="ECO:0000256" key="6">
    <source>
        <dbReference type="ARBA" id="ARBA00023136"/>
    </source>
</evidence>
<feature type="transmembrane region" description="Helical" evidence="8">
    <location>
        <begin position="296"/>
        <end position="319"/>
    </location>
</feature>
<dbReference type="FunFam" id="1.20.1740.10:FF:000013">
    <property type="entry name" value="Solute carrier family 12 member"/>
    <property type="match status" value="1"/>
</dbReference>
<dbReference type="InterPro" id="IPR004841">
    <property type="entry name" value="AA-permease/SLC12A_dom"/>
</dbReference>
<sequence length="755" mass="82445">MSSSANPADLAVSNSAPSNRQRNEKPEFQGFGTFGGVFTPCTLTILGVIMFRRFGYVVGNSGLMWALVILLCAKIITTLTTFSLSAVATNTKVKGGGAYFLISRSLGAEFGGAIGIVFFLAQAISVAMYVIGFAEVVNELNGSSVKLVALLTNVVVFICVFIGAGWTIKVQYFILATLVASLISFFLGGFDQFQWTQLSENVGPHFLNTLNADGGGKKENLFTMFALFFPAVTGIMAGANMSGDLKNPSRSIPVGTLWSIVTTAIVYAAMAFFIAGCRPAETLVSNFSVIGEISKWPVLITAGVFAATLSSALGSMMGAPRILQALAKDKIFPRLNLFGVGSGATNEPRRAVIVTFIISSLCIVLADLNTIAPLITMAFMITYGTINIATFYEGITKNPSYRPTFRYSHWVTSLLGAIGCITVMLLMNPLWALASAVMMVGIYFFIYRKQVESQFGDLGSGLLFERTRRNLLKLERTMYHPKNWRPIVLAMSGGGSNRLNLSMFGHWLTRGNGILNIGQVISGNAEEHIDRIANQEQLLEKFIVDEELDAFPNIVAAPKLSEGIEYLVQCSGLGALRPNTLLIGWPGDVEKATPLVSTLRTVQKLRRNVVIARLEPTETPKQAPPGTIDVWWRGRKNGELMLLFAHLLKQNPVWRNQPIRLMRVVSSEEAKADVLKHLHGLADESRIEIEAEVFVSDHPHHVIGKQSKDSAVTILGFELPDAGKEDKFFAQIERLIERLPRVLMVSSIGNVKLES</sequence>
<dbReference type="AlphaFoldDB" id="A0A5B9P7E1"/>
<keyword evidence="6 8" id="KW-0472">Membrane</keyword>
<comment type="similarity">
    <text evidence="2">Belongs to the SLC12A transporter family.</text>
</comment>
<dbReference type="Pfam" id="PF00324">
    <property type="entry name" value="AA_permease"/>
    <property type="match status" value="1"/>
</dbReference>
<evidence type="ECO:0000256" key="2">
    <source>
        <dbReference type="ARBA" id="ARBA00010593"/>
    </source>
</evidence>
<dbReference type="Pfam" id="PF03522">
    <property type="entry name" value="SLC12"/>
    <property type="match status" value="1"/>
</dbReference>
<feature type="transmembrane region" description="Helical" evidence="8">
    <location>
        <begin position="407"/>
        <end position="424"/>
    </location>
</feature>
<feature type="transmembrane region" description="Helical" evidence="8">
    <location>
        <begin position="254"/>
        <end position="276"/>
    </location>
</feature>
<evidence type="ECO:0000256" key="1">
    <source>
        <dbReference type="ARBA" id="ARBA00004141"/>
    </source>
</evidence>
<evidence type="ECO:0000256" key="3">
    <source>
        <dbReference type="ARBA" id="ARBA00022448"/>
    </source>
</evidence>
<dbReference type="GO" id="GO:0016020">
    <property type="term" value="C:membrane"/>
    <property type="evidence" value="ECO:0007669"/>
    <property type="project" value="UniProtKB-SubCell"/>
</dbReference>